<evidence type="ECO:0000313" key="4">
    <source>
        <dbReference type="EMBL" id="ASB41751.1"/>
    </source>
</evidence>
<dbReference type="GO" id="GO:0016887">
    <property type="term" value="F:ATP hydrolysis activity"/>
    <property type="evidence" value="ECO:0007669"/>
    <property type="project" value="TreeGrafter"/>
</dbReference>
<keyword evidence="1" id="KW-0547">Nucleotide-binding</keyword>
<dbReference type="Gene3D" id="3.40.50.300">
    <property type="entry name" value="P-loop containing nucleotide triphosphate hydrolases"/>
    <property type="match status" value="1"/>
</dbReference>
<dbReference type="KEGG" id="amur:ADH66_14445"/>
<evidence type="ECO:0000259" key="3">
    <source>
        <dbReference type="Pfam" id="PF01656"/>
    </source>
</evidence>
<dbReference type="GO" id="GO:0005524">
    <property type="term" value="F:ATP binding"/>
    <property type="evidence" value="ECO:0007669"/>
    <property type="project" value="UniProtKB-KW"/>
</dbReference>
<dbReference type="PANTHER" id="PTHR43384:SF6">
    <property type="entry name" value="SEPTUM SITE-DETERMINING PROTEIN MIND HOMOLOG, CHLOROPLASTIC"/>
    <property type="match status" value="1"/>
</dbReference>
<dbReference type="EMBL" id="CP065321">
    <property type="protein sequence ID" value="QQR31018.1"/>
    <property type="molecule type" value="Genomic_DNA"/>
</dbReference>
<evidence type="ECO:0000313" key="6">
    <source>
        <dbReference type="Proteomes" id="UP000196710"/>
    </source>
</evidence>
<keyword evidence="2" id="KW-0067">ATP-binding</keyword>
<dbReference type="Proteomes" id="UP000196710">
    <property type="component" value="Chromosome"/>
</dbReference>
<dbReference type="GO" id="GO:0009898">
    <property type="term" value="C:cytoplasmic side of plasma membrane"/>
    <property type="evidence" value="ECO:0007669"/>
    <property type="project" value="TreeGrafter"/>
</dbReference>
<dbReference type="Proteomes" id="UP000596035">
    <property type="component" value="Chromosome"/>
</dbReference>
<gene>
    <name evidence="4" type="ORF">ADH66_14445</name>
    <name evidence="5" type="ORF">I5Q82_04820</name>
</gene>
<dbReference type="SUPFAM" id="SSF52540">
    <property type="entry name" value="P-loop containing nucleoside triphosphate hydrolases"/>
    <property type="match status" value="1"/>
</dbReference>
<accession>A0A1Z2XTP5</accession>
<dbReference type="Pfam" id="PF01656">
    <property type="entry name" value="CbiA"/>
    <property type="match status" value="1"/>
</dbReference>
<reference evidence="5 7" key="3">
    <citation type="submission" date="2020-11" db="EMBL/GenBank/DDBJ databases">
        <title>Closed and high quality bacterial genomes of the OMM12 community.</title>
        <authorList>
            <person name="Marbouty M."/>
            <person name="Lamy-Besnier Q."/>
            <person name="Debarbieux L."/>
            <person name="Koszul R."/>
        </authorList>
    </citation>
    <scope>NUCLEOTIDE SEQUENCE [LARGE SCALE GENOMIC DNA]</scope>
    <source>
        <strain evidence="5 7">KB18</strain>
    </source>
</reference>
<dbReference type="InterPro" id="IPR027417">
    <property type="entry name" value="P-loop_NTPase"/>
</dbReference>
<evidence type="ECO:0000313" key="5">
    <source>
        <dbReference type="EMBL" id="QQR31018.1"/>
    </source>
</evidence>
<sequence length="260" mass="27601">MGIATVITSGKGGVGKSTAAVGLGRALAARGRRVLLVDCDAGLRGLDRLSGTESELVYDISDVVFGRCSPAQAIYPCQEAGDRRAENPEDDSRGLFLLPAPVRVEDMVRPPVMRRLIPLLKRYYDHVLLDSPAGVGMGFQSAACAADRALVLCGPDPVSVRSAARVRLLLQQLDIKDMRLIINQFDRGLFRATGAYSDLDGVIDAAGIQLCALVPLDHSLAAALLRGKPAPESSPGRLALSRAAARLEGESVPMPAWYLG</sequence>
<feature type="domain" description="CobQ/CobB/MinD/ParA nucleotide binding" evidence="3">
    <location>
        <begin position="6"/>
        <end position="229"/>
    </location>
</feature>
<keyword evidence="6" id="KW-1185">Reference proteome</keyword>
<reference evidence="6" key="2">
    <citation type="submission" date="2017-05" db="EMBL/GenBank/DDBJ databases">
        <title>Improved OligoMM genomes.</title>
        <authorList>
            <person name="Garzetti D."/>
        </authorList>
    </citation>
    <scope>NUCLEOTIDE SEQUENCE [LARGE SCALE GENOMIC DNA]</scope>
    <source>
        <strain evidence="6">KB18</strain>
    </source>
</reference>
<dbReference type="GO" id="GO:0005829">
    <property type="term" value="C:cytosol"/>
    <property type="evidence" value="ECO:0007669"/>
    <property type="project" value="TreeGrafter"/>
</dbReference>
<proteinExistence type="predicted"/>
<evidence type="ECO:0000256" key="2">
    <source>
        <dbReference type="ARBA" id="ARBA00022840"/>
    </source>
</evidence>
<dbReference type="EMBL" id="CP021422">
    <property type="protein sequence ID" value="ASB41751.1"/>
    <property type="molecule type" value="Genomic_DNA"/>
</dbReference>
<protein>
    <submittedName>
        <fullName evidence="5">AAA family ATPase</fullName>
    </submittedName>
    <submittedName>
        <fullName evidence="4">Septum site-determining protein MinD</fullName>
    </submittedName>
</protein>
<name>A0A1Z2XTP5_9FIRM</name>
<evidence type="ECO:0000313" key="7">
    <source>
        <dbReference type="Proteomes" id="UP000596035"/>
    </source>
</evidence>
<dbReference type="InterPro" id="IPR002586">
    <property type="entry name" value="CobQ/CobB/MinD/ParA_Nub-bd_dom"/>
</dbReference>
<dbReference type="InterPro" id="IPR050625">
    <property type="entry name" value="ParA/MinD_ATPase"/>
</dbReference>
<dbReference type="RefSeq" id="WP_066539305.1">
    <property type="nucleotide sequence ID" value="NZ_CP021422.1"/>
</dbReference>
<dbReference type="GO" id="GO:0051782">
    <property type="term" value="P:negative regulation of cell division"/>
    <property type="evidence" value="ECO:0007669"/>
    <property type="project" value="TreeGrafter"/>
</dbReference>
<reference evidence="4" key="1">
    <citation type="journal article" date="2017" name="Genome Announc.">
        <title>High-Quality Whole-Genome Sequences of the Oligo-Mouse-Microbiota Bacterial Community.</title>
        <authorList>
            <person name="Garzetti D."/>
            <person name="Brugiroux S."/>
            <person name="Bunk B."/>
            <person name="Pukall R."/>
            <person name="McCoy K.D."/>
            <person name="Macpherson A.J."/>
            <person name="Stecher B."/>
        </authorList>
    </citation>
    <scope>NUCLEOTIDE SEQUENCE</scope>
    <source>
        <strain evidence="4">KB18</strain>
    </source>
</reference>
<dbReference type="PANTHER" id="PTHR43384">
    <property type="entry name" value="SEPTUM SITE-DETERMINING PROTEIN MIND HOMOLOG, CHLOROPLASTIC-RELATED"/>
    <property type="match status" value="1"/>
</dbReference>
<evidence type="ECO:0000256" key="1">
    <source>
        <dbReference type="ARBA" id="ARBA00022741"/>
    </source>
</evidence>
<dbReference type="AlphaFoldDB" id="A0A1Z2XTP5"/>
<organism evidence="5 7">
    <name type="scientific">Acutalibacter muris</name>
    <dbReference type="NCBI Taxonomy" id="1796620"/>
    <lineage>
        <taxon>Bacteria</taxon>
        <taxon>Bacillati</taxon>
        <taxon>Bacillota</taxon>
        <taxon>Clostridia</taxon>
        <taxon>Eubacteriales</taxon>
        <taxon>Acutalibacteraceae</taxon>
        <taxon>Acutalibacter</taxon>
    </lineage>
</organism>